<reference evidence="3 4" key="1">
    <citation type="submission" date="2016-06" db="EMBL/GenBank/DDBJ databases">
        <authorList>
            <person name="Kjaerup R.B."/>
            <person name="Dalgaard T.S."/>
            <person name="Juul-Madsen H.R."/>
        </authorList>
    </citation>
    <scope>NUCLEOTIDE SEQUENCE [LARGE SCALE GENOMIC DNA]</scope>
    <source>
        <strain evidence="3">LMG947</strain>
    </source>
</reference>
<dbReference type="NCBIfam" id="NF041356">
    <property type="entry name" value="XopR"/>
    <property type="match status" value="1"/>
</dbReference>
<accession>A0A1C3NQ27</accession>
<keyword evidence="5" id="KW-1185">Reference proteome</keyword>
<dbReference type="OrthoDB" id="6001905at2"/>
<evidence type="ECO:0000313" key="5">
    <source>
        <dbReference type="Proteomes" id="UP000239710"/>
    </source>
</evidence>
<sequence>MRLSLFSSNYHRVAAEPPSPASTDKLADAPGACSQHPLAQAPKTDATAGASKSRQGMLSSARKSLATLRKQLPSMCLGSPTTKASQNPLPRTSAAPHSARRDPAPPLRVPPTRVDAQWQAAAPAPSDRVSQRRDPTQAPPPRQSAPTRATGRVPVRESSTGPARQRPAPSPVNVDRMRQPQPSSRQSRATPVAHSVSPQPAATAQHTPLPALRNLNKKLALLDKQKYEIDQRRFAEDRPPTAEEQQVLAERAELIARRNEVRDIQLSTMLEGLAPMETINAPRTTTSSIGGVQRDVVQGNRRALLAVQKQNLDMDLIAGHYARAQRRLQSLKDSGAPYKKTARLERMMQGYKNFLALQEIVKSTDDQLERMGGPRLMDSRPTTAEERRLAYEQELDDQRAADDYIR</sequence>
<feature type="region of interest" description="Disordered" evidence="1">
    <location>
        <begin position="1"/>
        <end position="211"/>
    </location>
</feature>
<dbReference type="AlphaFoldDB" id="A0A1C3NQ27"/>
<feature type="compositionally biased region" description="Polar residues" evidence="1">
    <location>
        <begin position="180"/>
        <end position="189"/>
    </location>
</feature>
<feature type="region of interest" description="Disordered" evidence="1">
    <location>
        <begin position="366"/>
        <end position="406"/>
    </location>
</feature>
<dbReference type="EMBL" id="FLTX01000053">
    <property type="protein sequence ID" value="SBV52444.1"/>
    <property type="molecule type" value="Genomic_DNA"/>
</dbReference>
<evidence type="ECO:0000313" key="4">
    <source>
        <dbReference type="Proteomes" id="UP000092503"/>
    </source>
</evidence>
<dbReference type="EMBL" id="MDCE01000026">
    <property type="protein sequence ID" value="PPV05566.1"/>
    <property type="molecule type" value="Genomic_DNA"/>
</dbReference>
<evidence type="ECO:0000313" key="2">
    <source>
        <dbReference type="EMBL" id="PPV05566.1"/>
    </source>
</evidence>
<evidence type="ECO:0000256" key="1">
    <source>
        <dbReference type="SAM" id="MobiDB-lite"/>
    </source>
</evidence>
<feature type="compositionally biased region" description="Polar residues" evidence="1">
    <location>
        <begin position="79"/>
        <end position="90"/>
    </location>
</feature>
<name>A0A1C3NQ27_9XANT</name>
<feature type="compositionally biased region" description="Polar residues" evidence="1">
    <location>
        <begin position="50"/>
        <end position="62"/>
    </location>
</feature>
<feature type="compositionally biased region" description="Basic and acidic residues" evidence="1">
    <location>
        <begin position="383"/>
        <end position="406"/>
    </location>
</feature>
<dbReference type="Proteomes" id="UP000092503">
    <property type="component" value="Unassembled WGS sequence"/>
</dbReference>
<gene>
    <name evidence="3" type="ORF">XBLMG947_3240</name>
    <name evidence="2" type="ORF">XbrCFBP1976_16200</name>
</gene>
<evidence type="ECO:0000313" key="3">
    <source>
        <dbReference type="EMBL" id="SBV52444.1"/>
    </source>
</evidence>
<organism evidence="3 4">
    <name type="scientific">Xanthomonas bromi</name>
    <dbReference type="NCBI Taxonomy" id="56449"/>
    <lineage>
        <taxon>Bacteria</taxon>
        <taxon>Pseudomonadati</taxon>
        <taxon>Pseudomonadota</taxon>
        <taxon>Gammaproteobacteria</taxon>
        <taxon>Lysobacterales</taxon>
        <taxon>Lysobacteraceae</taxon>
        <taxon>Xanthomonas</taxon>
    </lineage>
</organism>
<feature type="compositionally biased region" description="Polar residues" evidence="1">
    <location>
        <begin position="1"/>
        <end position="10"/>
    </location>
</feature>
<reference evidence="2 5" key="2">
    <citation type="submission" date="2016-08" db="EMBL/GenBank/DDBJ databases">
        <title>Evolution of the type three secretion system and type three effector repertoires in Xanthomonas.</title>
        <authorList>
            <person name="Merda D."/>
            <person name="Briand M."/>
            <person name="Bosis E."/>
            <person name="Rousseau C."/>
            <person name="Portier P."/>
            <person name="Jacques M.-A."/>
            <person name="Fischer-Le Saux M."/>
        </authorList>
    </citation>
    <scope>NUCLEOTIDE SEQUENCE [LARGE SCALE GENOMIC DNA]</scope>
    <source>
        <strain evidence="2 5">CFBP1976</strain>
    </source>
</reference>
<feature type="compositionally biased region" description="Polar residues" evidence="1">
    <location>
        <begin position="196"/>
        <end position="206"/>
    </location>
</feature>
<dbReference type="RefSeq" id="WP_083993178.1">
    <property type="nucleotide sequence ID" value="NZ_FLTX01000053.1"/>
</dbReference>
<dbReference type="Proteomes" id="UP000239710">
    <property type="component" value="Unassembled WGS sequence"/>
</dbReference>
<proteinExistence type="predicted"/>
<protein>
    <submittedName>
        <fullName evidence="3">Putative type III effector protein XopR class</fullName>
    </submittedName>
</protein>